<keyword evidence="3" id="KW-0808">Transferase</keyword>
<name>A0A0R1LYV6_9LACO</name>
<dbReference type="InterPro" id="IPR029044">
    <property type="entry name" value="Nucleotide-diphossugar_trans"/>
</dbReference>
<dbReference type="EMBL" id="AZEF01000032">
    <property type="protein sequence ID" value="KRL00807.1"/>
    <property type="molecule type" value="Genomic_DNA"/>
</dbReference>
<protein>
    <submittedName>
        <fullName evidence="3">Glycosyl transferase family 2</fullName>
    </submittedName>
</protein>
<dbReference type="PATRIC" id="fig|1423731.3.peg.1681"/>
<dbReference type="GO" id="GO:0016740">
    <property type="term" value="F:transferase activity"/>
    <property type="evidence" value="ECO:0007669"/>
    <property type="project" value="UniProtKB-KW"/>
</dbReference>
<evidence type="ECO:0000313" key="4">
    <source>
        <dbReference type="Proteomes" id="UP000051621"/>
    </source>
</evidence>
<keyword evidence="1" id="KW-0175">Coiled coil</keyword>
<proteinExistence type="predicted"/>
<evidence type="ECO:0000259" key="2">
    <source>
        <dbReference type="Pfam" id="PF00535"/>
    </source>
</evidence>
<dbReference type="Gene3D" id="3.90.550.10">
    <property type="entry name" value="Spore Coat Polysaccharide Biosynthesis Protein SpsA, Chain A"/>
    <property type="match status" value="1"/>
</dbReference>
<dbReference type="PANTHER" id="PTHR43630:SF2">
    <property type="entry name" value="GLYCOSYLTRANSFERASE"/>
    <property type="match status" value="1"/>
</dbReference>
<dbReference type="Proteomes" id="UP000051621">
    <property type="component" value="Unassembled WGS sequence"/>
</dbReference>
<accession>A0A0R1LYV6</accession>
<sequence>MNGYFQGGFNTYKLISYKEQLFMSKMNNNTVWVSPTAKKTECTLTISLLVSNSIATIRKCLESLRPLLEQVDSELIVVDTVGKDNSDGSLEISREYADKIVRFEWCDDFAAARNAGLKLAQGKWFLFIDDDEWFDNVDEFITFFKNSDESKKYNTLFFNKHNYQNLEGTSYGEIKVPQCIRLTKDMFFKGRVHEQLTVSRLPFKHINAFVHHYGYVGKLSKEKVERNEKLLKESLRENPQNMHMWAQLLAGYGIKTAENRKKVKKEAQAALKQFEQIQEKDNGLQRDGFTVLAYLLRVLMAEKEWLAALETKEKYEELLKLSQYEHCILDNLAYILFINLKNEKEATKYVLDYIKNYCWLQKHEEEYLNQESFYFQNDVSEAKLFGLSASLLSRERENENWQKILNTATKLPWANNVKYINRILAIVLLAAYHESDLKIMQTICDQITTNDGKLPLIFGIAVRALKESTEVDEKEFTSFVARIKSKDSFILIQQALVAEGTSVFEQKLKKLQKARVSCTVPNEELFSLLIRNKLDPTLHTESLSYEEWLAAVNQIVTIYAKKRSQIPAFAEQIEQVWNLCSKRELLLMSLRHNYLFSPDITTSEIKNELGAYADNVVNFAQMIYLPELLAGKTSSMLPSEIRFGIFVQRAVNERKAGHEAQYLANLRKGLEYYEAADRLIKRLLREYDEKDQKQQQINDEMVRLGSQVKVQILEMLQQGENQQAESLILELAQLLPNDLEVRRLWALCHRGV</sequence>
<dbReference type="InterPro" id="IPR001173">
    <property type="entry name" value="Glyco_trans_2-like"/>
</dbReference>
<dbReference type="Pfam" id="PF00535">
    <property type="entry name" value="Glycos_transf_2"/>
    <property type="match status" value="1"/>
</dbReference>
<dbReference type="AlphaFoldDB" id="A0A0R1LYV6"/>
<feature type="coiled-coil region" evidence="1">
    <location>
        <begin position="673"/>
        <end position="700"/>
    </location>
</feature>
<dbReference type="SUPFAM" id="SSF53448">
    <property type="entry name" value="Nucleotide-diphospho-sugar transferases"/>
    <property type="match status" value="1"/>
</dbReference>
<keyword evidence="4" id="KW-1185">Reference proteome</keyword>
<evidence type="ECO:0000313" key="3">
    <source>
        <dbReference type="EMBL" id="KRL00807.1"/>
    </source>
</evidence>
<dbReference type="STRING" id="1423731.FC81_GL001640"/>
<organism evidence="3 4">
    <name type="scientific">Liquorilactobacillus capillatus DSM 19910</name>
    <dbReference type="NCBI Taxonomy" id="1423731"/>
    <lineage>
        <taxon>Bacteria</taxon>
        <taxon>Bacillati</taxon>
        <taxon>Bacillota</taxon>
        <taxon>Bacilli</taxon>
        <taxon>Lactobacillales</taxon>
        <taxon>Lactobacillaceae</taxon>
        <taxon>Liquorilactobacillus</taxon>
    </lineage>
</organism>
<comment type="caution">
    <text evidence="3">The sequence shown here is derived from an EMBL/GenBank/DDBJ whole genome shotgun (WGS) entry which is preliminary data.</text>
</comment>
<dbReference type="PANTHER" id="PTHR43630">
    <property type="entry name" value="POLY-BETA-1,6-N-ACETYL-D-GLUCOSAMINE SYNTHASE"/>
    <property type="match status" value="1"/>
</dbReference>
<gene>
    <name evidence="3" type="ORF">FC81_GL001640</name>
</gene>
<reference evidence="3 4" key="1">
    <citation type="journal article" date="2015" name="Genome Announc.">
        <title>Expanding the biotechnology potential of lactobacilli through comparative genomics of 213 strains and associated genera.</title>
        <authorList>
            <person name="Sun Z."/>
            <person name="Harris H.M."/>
            <person name="McCann A."/>
            <person name="Guo C."/>
            <person name="Argimon S."/>
            <person name="Zhang W."/>
            <person name="Yang X."/>
            <person name="Jeffery I.B."/>
            <person name="Cooney J.C."/>
            <person name="Kagawa T.F."/>
            <person name="Liu W."/>
            <person name="Song Y."/>
            <person name="Salvetti E."/>
            <person name="Wrobel A."/>
            <person name="Rasinkangas P."/>
            <person name="Parkhill J."/>
            <person name="Rea M.C."/>
            <person name="O'Sullivan O."/>
            <person name="Ritari J."/>
            <person name="Douillard F.P."/>
            <person name="Paul Ross R."/>
            <person name="Yang R."/>
            <person name="Briner A.E."/>
            <person name="Felis G.E."/>
            <person name="de Vos W.M."/>
            <person name="Barrangou R."/>
            <person name="Klaenhammer T.R."/>
            <person name="Caufield P.W."/>
            <person name="Cui Y."/>
            <person name="Zhang H."/>
            <person name="O'Toole P.W."/>
        </authorList>
    </citation>
    <scope>NUCLEOTIDE SEQUENCE [LARGE SCALE GENOMIC DNA]</scope>
    <source>
        <strain evidence="3 4">DSM 19910</strain>
    </source>
</reference>
<feature type="domain" description="Glycosyltransferase 2-like" evidence="2">
    <location>
        <begin position="52"/>
        <end position="135"/>
    </location>
</feature>
<evidence type="ECO:0000256" key="1">
    <source>
        <dbReference type="SAM" id="Coils"/>
    </source>
</evidence>